<evidence type="ECO:0000256" key="4">
    <source>
        <dbReference type="ARBA" id="ARBA00023203"/>
    </source>
</evidence>
<dbReference type="PIRSF" id="PIRSF016315">
    <property type="entry name" value="ARP2/3_P21-Arc"/>
    <property type="match status" value="1"/>
</dbReference>
<evidence type="ECO:0000313" key="8">
    <source>
        <dbReference type="Ensembl" id="ENSECRP00000018844.1"/>
    </source>
</evidence>
<name>A0A8C4SK52_ERPCA</name>
<dbReference type="OrthoDB" id="200404at2759"/>
<comment type="function">
    <text evidence="6">Component of the Arp2/3 complex, a multiprotein complex that mediates actin polymerization upon stimulation by nucleation-promoting factor (NPF). The Arp2/3 complex mediates the formation of branched actin networks in the cytoplasm, providing the force for cell motility. In addition to its role in the cytoplasmic cytoskeleton, the Arp2/3 complex also promotes actin polymerization in the nucleus, thereby regulating gene transcription and repair of damaged DNA. The Arp2/3 complex promotes homologous recombination (HR) repair in response to DNA damage by promoting nuclear actin polymerization, leading to drive motility of double-strand breaks (DSBs).</text>
</comment>
<dbReference type="Ensembl" id="ENSECRT00000019234.1">
    <property type="protein sequence ID" value="ENSECRP00000018844.1"/>
    <property type="gene ID" value="ENSECRG00000012608.1"/>
</dbReference>
<evidence type="ECO:0000313" key="9">
    <source>
        <dbReference type="Proteomes" id="UP000694620"/>
    </source>
</evidence>
<keyword evidence="9" id="KW-1185">Reference proteome</keyword>
<accession>A0A8C4SK52</accession>
<dbReference type="InterPro" id="IPR036753">
    <property type="entry name" value="ARPC3_sf"/>
</dbReference>
<reference evidence="8" key="2">
    <citation type="submission" date="2025-08" db="UniProtKB">
        <authorList>
            <consortium name="Ensembl"/>
        </authorList>
    </citation>
    <scope>IDENTIFICATION</scope>
</reference>
<comment type="function">
    <text evidence="7">Functions as component of the Arp2/3 complex which is involved in regulation of actin polymerization and together with an activating nucleation-promoting factor (NPF) mediates the formation of branched actin networks.</text>
</comment>
<keyword evidence="3 7" id="KW-0963">Cytoplasm</keyword>
<evidence type="ECO:0000256" key="1">
    <source>
        <dbReference type="ARBA" id="ARBA00004245"/>
    </source>
</evidence>
<dbReference type="GeneTree" id="ENSGT00390000018018"/>
<evidence type="ECO:0000256" key="3">
    <source>
        <dbReference type="ARBA" id="ARBA00022490"/>
    </source>
</evidence>
<dbReference type="Pfam" id="PF04062">
    <property type="entry name" value="P21-Arc"/>
    <property type="match status" value="1"/>
</dbReference>
<comment type="similarity">
    <text evidence="2 7">Belongs to the ARPC3 family.</text>
</comment>
<dbReference type="GO" id="GO:0005885">
    <property type="term" value="C:Arp2/3 protein complex"/>
    <property type="evidence" value="ECO:0007669"/>
    <property type="project" value="UniProtKB-UniRule"/>
</dbReference>
<dbReference type="AlphaFoldDB" id="A0A8C4SK52"/>
<dbReference type="PANTHER" id="PTHR12391">
    <property type="entry name" value="ARP2/3 COMPLEX 21 KD SUBUNIT"/>
    <property type="match status" value="1"/>
</dbReference>
<dbReference type="Gene3D" id="1.10.1760.10">
    <property type="entry name" value="Actin-related protein 2/3 complex subunit 3"/>
    <property type="match status" value="1"/>
</dbReference>
<proteinExistence type="inferred from homology"/>
<gene>
    <name evidence="8" type="primary">ARPC3</name>
    <name evidence="8" type="synonym">LOC114657646</name>
</gene>
<dbReference type="GO" id="GO:0030833">
    <property type="term" value="P:regulation of actin filament polymerization"/>
    <property type="evidence" value="ECO:0007669"/>
    <property type="project" value="InterPro"/>
</dbReference>
<evidence type="ECO:0000256" key="2">
    <source>
        <dbReference type="ARBA" id="ARBA00010856"/>
    </source>
</evidence>
<dbReference type="GO" id="GO:0003779">
    <property type="term" value="F:actin binding"/>
    <property type="evidence" value="ECO:0007669"/>
    <property type="project" value="UniProtKB-KW"/>
</dbReference>
<evidence type="ECO:0000256" key="7">
    <source>
        <dbReference type="PIRNR" id="PIRNR016315"/>
    </source>
</evidence>
<dbReference type="GO" id="GO:0034314">
    <property type="term" value="P:Arp2/3 complex-mediated actin nucleation"/>
    <property type="evidence" value="ECO:0007669"/>
    <property type="project" value="UniProtKB-UniRule"/>
</dbReference>
<evidence type="ECO:0000256" key="5">
    <source>
        <dbReference type="ARBA" id="ARBA00023212"/>
    </source>
</evidence>
<reference evidence="8" key="1">
    <citation type="submission" date="2021-06" db="EMBL/GenBank/DDBJ databases">
        <authorList>
            <consortium name="Wellcome Sanger Institute Data Sharing"/>
        </authorList>
    </citation>
    <scope>NUCLEOTIDE SEQUENCE [LARGE SCALE GENOMIC DNA]</scope>
</reference>
<comment type="subunit">
    <text evidence="7">Component of the Arp2/3 complex.</text>
</comment>
<dbReference type="InterPro" id="IPR007204">
    <property type="entry name" value="ARPC3"/>
</dbReference>
<organism evidence="8 9">
    <name type="scientific">Erpetoichthys calabaricus</name>
    <name type="common">Rope fish</name>
    <name type="synonym">Calamoichthys calabaricus</name>
    <dbReference type="NCBI Taxonomy" id="27687"/>
    <lineage>
        <taxon>Eukaryota</taxon>
        <taxon>Metazoa</taxon>
        <taxon>Chordata</taxon>
        <taxon>Craniata</taxon>
        <taxon>Vertebrata</taxon>
        <taxon>Euteleostomi</taxon>
        <taxon>Actinopterygii</taxon>
        <taxon>Polypteriformes</taxon>
        <taxon>Polypteridae</taxon>
        <taxon>Erpetoichthys</taxon>
    </lineage>
</organism>
<keyword evidence="4 7" id="KW-0009">Actin-binding</keyword>
<dbReference type="Proteomes" id="UP000694620">
    <property type="component" value="Chromosome 9"/>
</dbReference>
<protein>
    <recommendedName>
        <fullName evidence="7">Actin-related protein 2/3 complex subunit 3</fullName>
    </recommendedName>
</protein>
<keyword evidence="5 7" id="KW-0206">Cytoskeleton</keyword>
<reference evidence="8" key="3">
    <citation type="submission" date="2025-09" db="UniProtKB">
        <authorList>
            <consortium name="Ensembl"/>
        </authorList>
    </citation>
    <scope>IDENTIFICATION</scope>
</reference>
<dbReference type="SUPFAM" id="SSF69060">
    <property type="entry name" value="Arp2/3 complex 21 kDa subunit ARPC3"/>
    <property type="match status" value="1"/>
</dbReference>
<sequence>MRSAFKRKDTAHIFCLPGAALCATAEVSVPCFACHVSAYCSSLMEPDLKQTSNMALLPLKTLFKGPGPKETKENDIINEAIYYCTANVFFKNYKIKNEADRTLMYVTLYISKCLKKLQKCSSRNQGEKEMYILGIIKFPILGEPRFPLSPMYADPSDKQKEGTMRASLQQIRQETGLRLCDKVFDTQADKPCKWWMCFVKRQFINNK</sequence>
<comment type="subcellular location">
    <subcellularLocation>
        <location evidence="1 7">Cytoplasm</location>
        <location evidence="1 7">Cytoskeleton</location>
    </subcellularLocation>
</comment>
<evidence type="ECO:0000256" key="6">
    <source>
        <dbReference type="ARBA" id="ARBA00045382"/>
    </source>
</evidence>